<evidence type="ECO:0000313" key="3">
    <source>
        <dbReference type="Proteomes" id="UP000288071"/>
    </source>
</evidence>
<dbReference type="InterPro" id="IPR050259">
    <property type="entry name" value="SDR"/>
</dbReference>
<comment type="similarity">
    <text evidence="1">Belongs to the short-chain dehydrogenases/reductases (SDR) family.</text>
</comment>
<keyword evidence="3" id="KW-1185">Reference proteome</keyword>
<dbReference type="InterPro" id="IPR002347">
    <property type="entry name" value="SDR_fam"/>
</dbReference>
<evidence type="ECO:0000313" key="2">
    <source>
        <dbReference type="EMBL" id="RWR54712.1"/>
    </source>
</evidence>
<organism evidence="2 3">
    <name type="scientific">Paenirhodobacter huangdaonensis</name>
    <dbReference type="NCBI Taxonomy" id="2501515"/>
    <lineage>
        <taxon>Bacteria</taxon>
        <taxon>Pseudomonadati</taxon>
        <taxon>Pseudomonadota</taxon>
        <taxon>Alphaproteobacteria</taxon>
        <taxon>Rhodobacterales</taxon>
        <taxon>Rhodobacter group</taxon>
        <taxon>Paenirhodobacter</taxon>
    </lineage>
</organism>
<reference evidence="2" key="2">
    <citation type="submission" date="2019-01" db="EMBL/GenBank/DDBJ databases">
        <authorList>
            <person name="Li Y."/>
        </authorList>
    </citation>
    <scope>NUCLEOTIDE SEQUENCE [LARGE SCALE GENOMIC DNA]</scope>
    <source>
        <strain evidence="2">CGMCC 1.12963</strain>
    </source>
</reference>
<dbReference type="AlphaFoldDB" id="A0A443LZZ3"/>
<protein>
    <submittedName>
        <fullName evidence="2">SDR family oxidoreductase</fullName>
    </submittedName>
</protein>
<reference evidence="2" key="1">
    <citation type="submission" date="2019-01" db="EMBL/GenBank/DDBJ databases">
        <title>Sinorhodobacter populi sp. nov. isolated from the symptomatic bark tissue of Populus euramericana canker.</title>
        <authorList>
            <person name="Xu G."/>
        </authorList>
    </citation>
    <scope>NUCLEOTIDE SEQUENCE [LARGE SCALE GENOMIC DNA]</scope>
    <source>
        <strain evidence="2">CGMCC 1.12963</strain>
    </source>
</reference>
<name>A0A443LZZ3_9RHOB</name>
<dbReference type="EMBL" id="SAVA01000001">
    <property type="protein sequence ID" value="RWR54712.1"/>
    <property type="molecule type" value="Genomic_DNA"/>
</dbReference>
<comment type="caution">
    <text evidence="2">The sequence shown here is derived from an EMBL/GenBank/DDBJ whole genome shotgun (WGS) entry which is preliminary data.</text>
</comment>
<proteinExistence type="inferred from homology"/>
<evidence type="ECO:0000256" key="1">
    <source>
        <dbReference type="ARBA" id="ARBA00006484"/>
    </source>
</evidence>
<dbReference type="RefSeq" id="WP_128154190.1">
    <property type="nucleotide sequence ID" value="NZ_JBHSOM010000007.1"/>
</dbReference>
<dbReference type="Gene3D" id="3.40.50.720">
    <property type="entry name" value="NAD(P)-binding Rossmann-like Domain"/>
    <property type="match status" value="1"/>
</dbReference>
<dbReference type="SUPFAM" id="SSF51735">
    <property type="entry name" value="NAD(P)-binding Rossmann-fold domains"/>
    <property type="match status" value="1"/>
</dbReference>
<dbReference type="PANTHER" id="PTHR42879:SF6">
    <property type="entry name" value="NADPH-DEPENDENT REDUCTASE BACG"/>
    <property type="match status" value="1"/>
</dbReference>
<accession>A0A443LZZ3</accession>
<dbReference type="Pfam" id="PF13561">
    <property type="entry name" value="adh_short_C2"/>
    <property type="match status" value="1"/>
</dbReference>
<dbReference type="Proteomes" id="UP000288071">
    <property type="component" value="Unassembled WGS sequence"/>
</dbReference>
<dbReference type="PANTHER" id="PTHR42879">
    <property type="entry name" value="3-OXOACYL-(ACYL-CARRIER-PROTEIN) REDUCTASE"/>
    <property type="match status" value="1"/>
</dbReference>
<sequence>MDFGLNGTRALVLGASRGLGAACARALAEEGVQVCAAARNTAAVDDWAAAAGLSARVEAVAFDMADPAAVSALAARMAGLGVDILVTNCGGPKAGPARGQSRESWLEAYEGMALPMMALADALIPGMAERGFGRIITIGSSGVIAPIPNLALSNGVRAAIAGWSKTLAGEVAPLGITVNMILPGRIGTDRVAELDAGQAKKTGKSVEEIAAASRATIPVGRYGRPEEFGAVAAFLASRQASFVTGSMIRVDGGMLKNL</sequence>
<dbReference type="InterPro" id="IPR036291">
    <property type="entry name" value="NAD(P)-bd_dom_sf"/>
</dbReference>
<gene>
    <name evidence="2" type="ORF">EOW66_01185</name>
</gene>
<dbReference type="PRINTS" id="PR00081">
    <property type="entry name" value="GDHRDH"/>
</dbReference>